<accession>A0A9Q1QG98</accession>
<dbReference type="GO" id="GO:0019005">
    <property type="term" value="C:SCF ubiquitin ligase complex"/>
    <property type="evidence" value="ECO:0007669"/>
    <property type="project" value="UniProtKB-UniRule"/>
</dbReference>
<dbReference type="GO" id="GO:0005634">
    <property type="term" value="C:nucleus"/>
    <property type="evidence" value="ECO:0007669"/>
    <property type="project" value="UniProtKB-SubCell"/>
</dbReference>
<comment type="caution">
    <text evidence="3">The sequence shown here is derived from an EMBL/GenBank/DDBJ whole genome shotgun (WGS) entry which is preliminary data.</text>
</comment>
<dbReference type="Pfam" id="PF12937">
    <property type="entry name" value="F-box-like"/>
    <property type="match status" value="1"/>
</dbReference>
<sequence>MSSIYNHNTHHQQYDNTFDVTSSPPPWEVLVLVSHHLDPKSLATASCVSKSWFDCLSSDHLWSPLCSTHFPSLSSLSSATTASLRHLYALGHAARRLRHRSPTRPQLPLDRLLFNLSLHTTAKCLTVVKPCKDLDPDPHGLFRFNVDVEEREWAAEELREARLTWNVVVVGEKKREWKGVFTMAEERGGKGGFATPSGVDGWFSEELPSPPGLMSSGLVADLRLRMVAVEEGSWECKRRQSRVMRIEKMSLTEVRFYANATQYNAFDFDVKLLVD</sequence>
<dbReference type="EMBL" id="JAKOGI010000189">
    <property type="protein sequence ID" value="KAJ8440461.1"/>
    <property type="molecule type" value="Genomic_DNA"/>
</dbReference>
<feature type="domain" description="F-box" evidence="2">
    <location>
        <begin position="25"/>
        <end position="65"/>
    </location>
</feature>
<dbReference type="InterPro" id="IPR036047">
    <property type="entry name" value="F-box-like_dom_sf"/>
</dbReference>
<keyword evidence="1" id="KW-0833">Ubl conjugation pathway</keyword>
<dbReference type="Proteomes" id="UP001153076">
    <property type="component" value="Unassembled WGS sequence"/>
</dbReference>
<keyword evidence="1" id="KW-0539">Nucleus</keyword>
<organism evidence="3 4">
    <name type="scientific">Carnegiea gigantea</name>
    <dbReference type="NCBI Taxonomy" id="171969"/>
    <lineage>
        <taxon>Eukaryota</taxon>
        <taxon>Viridiplantae</taxon>
        <taxon>Streptophyta</taxon>
        <taxon>Embryophyta</taxon>
        <taxon>Tracheophyta</taxon>
        <taxon>Spermatophyta</taxon>
        <taxon>Magnoliopsida</taxon>
        <taxon>eudicotyledons</taxon>
        <taxon>Gunneridae</taxon>
        <taxon>Pentapetalae</taxon>
        <taxon>Caryophyllales</taxon>
        <taxon>Cactineae</taxon>
        <taxon>Cactaceae</taxon>
        <taxon>Cactoideae</taxon>
        <taxon>Echinocereeae</taxon>
        <taxon>Carnegiea</taxon>
    </lineage>
</organism>
<dbReference type="AlphaFoldDB" id="A0A9Q1QG98"/>
<dbReference type="PANTHER" id="PTHR12874">
    <property type="entry name" value="F-BOX ONLY PROTEIN 48-RELATED"/>
    <property type="match status" value="1"/>
</dbReference>
<comment type="subunit">
    <text evidence="1">Component of the SCF-type E3 ligase complex.</text>
</comment>
<reference evidence="3" key="1">
    <citation type="submission" date="2022-04" db="EMBL/GenBank/DDBJ databases">
        <title>Carnegiea gigantea Genome sequencing and assembly v2.</title>
        <authorList>
            <person name="Copetti D."/>
            <person name="Sanderson M.J."/>
            <person name="Burquez A."/>
            <person name="Wojciechowski M.F."/>
        </authorList>
    </citation>
    <scope>NUCLEOTIDE SEQUENCE</scope>
    <source>
        <strain evidence="3">SGP5-SGP5p</strain>
        <tissue evidence="3">Aerial part</tissue>
    </source>
</reference>
<dbReference type="PANTHER" id="PTHR12874:SF16">
    <property type="entry name" value="OS01G0800800 PROTEIN"/>
    <property type="match status" value="1"/>
</dbReference>
<evidence type="ECO:0000256" key="1">
    <source>
        <dbReference type="RuleBase" id="RU369085"/>
    </source>
</evidence>
<dbReference type="GO" id="GO:0031146">
    <property type="term" value="P:SCF-dependent proteasomal ubiquitin-dependent protein catabolic process"/>
    <property type="evidence" value="ECO:0007669"/>
    <property type="project" value="UniProtKB-UniRule"/>
</dbReference>
<dbReference type="SUPFAM" id="SSF81383">
    <property type="entry name" value="F-box domain"/>
    <property type="match status" value="1"/>
</dbReference>
<comment type="pathway">
    <text evidence="1">Protein modification; protein ubiquitination.</text>
</comment>
<keyword evidence="4" id="KW-1185">Reference proteome</keyword>
<comment type="subcellular location">
    <subcellularLocation>
        <location evidence="1">Nucleus</location>
    </subcellularLocation>
</comment>
<dbReference type="GO" id="GO:0016567">
    <property type="term" value="P:protein ubiquitination"/>
    <property type="evidence" value="ECO:0007669"/>
    <property type="project" value="UniProtKB-UniRule"/>
</dbReference>
<dbReference type="Gene3D" id="1.20.1280.50">
    <property type="match status" value="1"/>
</dbReference>
<dbReference type="SMART" id="SM00256">
    <property type="entry name" value="FBOX"/>
    <property type="match status" value="1"/>
</dbReference>
<comment type="function">
    <text evidence="1">Acts as a component of a SCF E3 ubiquitin ligase complexes.</text>
</comment>
<proteinExistence type="predicted"/>
<name>A0A9Q1QG98_9CARY</name>
<gene>
    <name evidence="3" type="ORF">Cgig2_013620</name>
</gene>
<protein>
    <recommendedName>
        <fullName evidence="1">F-box protein</fullName>
    </recommendedName>
</protein>
<dbReference type="GO" id="GO:0005737">
    <property type="term" value="C:cytoplasm"/>
    <property type="evidence" value="ECO:0007669"/>
    <property type="project" value="TreeGrafter"/>
</dbReference>
<dbReference type="OrthoDB" id="1905685at2759"/>
<evidence type="ECO:0000313" key="3">
    <source>
        <dbReference type="EMBL" id="KAJ8440461.1"/>
    </source>
</evidence>
<dbReference type="InterPro" id="IPR001810">
    <property type="entry name" value="F-box_dom"/>
</dbReference>
<evidence type="ECO:0000313" key="4">
    <source>
        <dbReference type="Proteomes" id="UP001153076"/>
    </source>
</evidence>
<evidence type="ECO:0000259" key="2">
    <source>
        <dbReference type="SMART" id="SM00256"/>
    </source>
</evidence>
<dbReference type="GO" id="GO:0009740">
    <property type="term" value="P:gibberellic acid mediated signaling pathway"/>
    <property type="evidence" value="ECO:0007669"/>
    <property type="project" value="TreeGrafter"/>
</dbReference>